<evidence type="ECO:0000256" key="1">
    <source>
        <dbReference type="SAM" id="MobiDB-lite"/>
    </source>
</evidence>
<keyword evidence="3" id="KW-1185">Reference proteome</keyword>
<proteinExistence type="predicted"/>
<name>A0ABS5AP71_9PSEU</name>
<dbReference type="RefSeq" id="WP_086790056.1">
    <property type="nucleotide sequence ID" value="NZ_JAGIOO010000001.1"/>
</dbReference>
<comment type="caution">
    <text evidence="2">The sequence shown here is derived from an EMBL/GenBank/DDBJ whole genome shotgun (WGS) entry which is preliminary data.</text>
</comment>
<dbReference type="Proteomes" id="UP001519363">
    <property type="component" value="Unassembled WGS sequence"/>
</dbReference>
<feature type="region of interest" description="Disordered" evidence="1">
    <location>
        <begin position="156"/>
        <end position="177"/>
    </location>
</feature>
<accession>A0ABS5AP71</accession>
<evidence type="ECO:0000313" key="3">
    <source>
        <dbReference type="Proteomes" id="UP001519363"/>
    </source>
</evidence>
<dbReference type="EMBL" id="JAGIOO010000001">
    <property type="protein sequence ID" value="MBP2478197.1"/>
    <property type="molecule type" value="Genomic_DNA"/>
</dbReference>
<sequence length="177" mass="18852">MKIHIARPEIAAIADLARRERPRVRPLEDVLADVLGAGANFELTEDGAVLIGFGPGRGGAPRAVEPPRESSRLVALTAEAVRAHAVGSAQLLEQLAIAPDQPDWAAVAAQLADRARARAAELAAQAEAAEQRERAAWSGQAVHADRRAALLRELAELDSPAATAEPDLPPRHGWWSR</sequence>
<protein>
    <submittedName>
        <fullName evidence="2">Uncharacterized protein</fullName>
    </submittedName>
</protein>
<evidence type="ECO:0000313" key="2">
    <source>
        <dbReference type="EMBL" id="MBP2478197.1"/>
    </source>
</evidence>
<organism evidence="2 3">
    <name type="scientific">Crossiella equi</name>
    <dbReference type="NCBI Taxonomy" id="130796"/>
    <lineage>
        <taxon>Bacteria</taxon>
        <taxon>Bacillati</taxon>
        <taxon>Actinomycetota</taxon>
        <taxon>Actinomycetes</taxon>
        <taxon>Pseudonocardiales</taxon>
        <taxon>Pseudonocardiaceae</taxon>
        <taxon>Crossiella</taxon>
    </lineage>
</organism>
<reference evidence="2 3" key="1">
    <citation type="submission" date="2021-03" db="EMBL/GenBank/DDBJ databases">
        <title>Sequencing the genomes of 1000 actinobacteria strains.</title>
        <authorList>
            <person name="Klenk H.-P."/>
        </authorList>
    </citation>
    <scope>NUCLEOTIDE SEQUENCE [LARGE SCALE GENOMIC DNA]</scope>
    <source>
        <strain evidence="2 3">DSM 44580</strain>
    </source>
</reference>
<gene>
    <name evidence="2" type="ORF">JOF53_007069</name>
</gene>